<dbReference type="Proteomes" id="UP000805193">
    <property type="component" value="Unassembled WGS sequence"/>
</dbReference>
<evidence type="ECO:0000313" key="1">
    <source>
        <dbReference type="EMBL" id="KAG0427631.1"/>
    </source>
</evidence>
<comment type="caution">
    <text evidence="1">The sequence shown here is derived from an EMBL/GenBank/DDBJ whole genome shotgun (WGS) entry which is preliminary data.</text>
</comment>
<name>A0AC60Q3L7_IXOPE</name>
<organism evidence="1 2">
    <name type="scientific">Ixodes persulcatus</name>
    <name type="common">Taiga tick</name>
    <dbReference type="NCBI Taxonomy" id="34615"/>
    <lineage>
        <taxon>Eukaryota</taxon>
        <taxon>Metazoa</taxon>
        <taxon>Ecdysozoa</taxon>
        <taxon>Arthropoda</taxon>
        <taxon>Chelicerata</taxon>
        <taxon>Arachnida</taxon>
        <taxon>Acari</taxon>
        <taxon>Parasitiformes</taxon>
        <taxon>Ixodida</taxon>
        <taxon>Ixodoidea</taxon>
        <taxon>Ixodidae</taxon>
        <taxon>Ixodinae</taxon>
        <taxon>Ixodes</taxon>
    </lineage>
</organism>
<sequence length="535" mass="58509">MAIVKSRTRKQFGWRSQFLKARGQNVRKKVVVAAAAAADVCSRASPDRLNLATTAAPAMSTPGTDLSCDTDTLTAFERKISLFKSGKCGGSTEDAEDQEEPSGDNVTGYRLVDVACVRGLVEALVCPTCHAVIISAPLSSTIDGTQQTELTARLGFISRNCGLGFTKLTHFFTGLNALPPMHLKSYQKIAAKVHDVAMRASCNVMSEAAQIVRKTLGSRSAGNQALQDVSLETGLALDYTAVSHYCHGCSLDPKEGAEGHRKWQEDHESSSAMEVRAADIIFARSVELHNLQYTTILCDGDSKAFKHIAAQQLYDKEVSKEDCVNHKVKKANKGLVGRSKLTNVVVKRMTNYYASTLKQNAPDVTAMQCGVFASLLCMYSTDEEPRHNACPKGEESWCHHNRHLALQVAGKPSAPKPHRPAFSREVVKELKRCPKTEFASLKTVETSVALAALEFNLGPKGMERALLEMKIEAGSHHESQTRKATQHRLSRSRASALDSSKAPHKRRRLEAVASEQKCLQEEGPTYAVGLFQWPN</sequence>
<gene>
    <name evidence="1" type="ORF">HPB47_025329</name>
</gene>
<keyword evidence="2" id="KW-1185">Reference proteome</keyword>
<protein>
    <submittedName>
        <fullName evidence="1">Uncharacterized protein</fullName>
    </submittedName>
</protein>
<evidence type="ECO:0000313" key="2">
    <source>
        <dbReference type="Proteomes" id="UP000805193"/>
    </source>
</evidence>
<reference evidence="1 2" key="1">
    <citation type="journal article" date="2020" name="Cell">
        <title>Large-Scale Comparative Analyses of Tick Genomes Elucidate Their Genetic Diversity and Vector Capacities.</title>
        <authorList>
            <consortium name="Tick Genome and Microbiome Consortium (TIGMIC)"/>
            <person name="Jia N."/>
            <person name="Wang J."/>
            <person name="Shi W."/>
            <person name="Du L."/>
            <person name="Sun Y."/>
            <person name="Zhan W."/>
            <person name="Jiang J.F."/>
            <person name="Wang Q."/>
            <person name="Zhang B."/>
            <person name="Ji P."/>
            <person name="Bell-Sakyi L."/>
            <person name="Cui X.M."/>
            <person name="Yuan T.T."/>
            <person name="Jiang B.G."/>
            <person name="Yang W.F."/>
            <person name="Lam T.T."/>
            <person name="Chang Q.C."/>
            <person name="Ding S.J."/>
            <person name="Wang X.J."/>
            <person name="Zhu J.G."/>
            <person name="Ruan X.D."/>
            <person name="Zhao L."/>
            <person name="Wei J.T."/>
            <person name="Ye R.Z."/>
            <person name="Que T.C."/>
            <person name="Du C.H."/>
            <person name="Zhou Y.H."/>
            <person name="Cheng J.X."/>
            <person name="Dai P.F."/>
            <person name="Guo W.B."/>
            <person name="Han X.H."/>
            <person name="Huang E.J."/>
            <person name="Li L.F."/>
            <person name="Wei W."/>
            <person name="Gao Y.C."/>
            <person name="Liu J.Z."/>
            <person name="Shao H.Z."/>
            <person name="Wang X."/>
            <person name="Wang C.C."/>
            <person name="Yang T.C."/>
            <person name="Huo Q.B."/>
            <person name="Li W."/>
            <person name="Chen H.Y."/>
            <person name="Chen S.E."/>
            <person name="Zhou L.G."/>
            <person name="Ni X.B."/>
            <person name="Tian J.H."/>
            <person name="Sheng Y."/>
            <person name="Liu T."/>
            <person name="Pan Y.S."/>
            <person name="Xia L.Y."/>
            <person name="Li J."/>
            <person name="Zhao F."/>
            <person name="Cao W.C."/>
        </authorList>
    </citation>
    <scope>NUCLEOTIDE SEQUENCE [LARGE SCALE GENOMIC DNA]</scope>
    <source>
        <strain evidence="1">Iper-2018</strain>
    </source>
</reference>
<accession>A0AC60Q3L7</accession>
<dbReference type="EMBL" id="JABSTQ010009606">
    <property type="protein sequence ID" value="KAG0427631.1"/>
    <property type="molecule type" value="Genomic_DNA"/>
</dbReference>
<proteinExistence type="predicted"/>